<protein>
    <recommendedName>
        <fullName evidence="3">Fibronectin type-III domain-containing protein</fullName>
    </recommendedName>
</protein>
<accession>A0ABV9TZ62</accession>
<dbReference type="InterPro" id="IPR013783">
    <property type="entry name" value="Ig-like_fold"/>
</dbReference>
<evidence type="ECO:0000313" key="1">
    <source>
        <dbReference type="EMBL" id="MFC4909492.1"/>
    </source>
</evidence>
<evidence type="ECO:0008006" key="3">
    <source>
        <dbReference type="Google" id="ProtNLM"/>
    </source>
</evidence>
<sequence length="118" mass="12792">MNGKAQQGLVRFAAKAKAPNKSGPLNLAAPRATVSAGKVTVRWTSTWDMDNANLTYEVLRDNRTKAIGTLTKPSTFWSTPALTYTDTSAPKGRHTYKIRVKDPLKNTVTSPASTAVSR</sequence>
<dbReference type="EMBL" id="JBHSIT010000005">
    <property type="protein sequence ID" value="MFC4909492.1"/>
    <property type="molecule type" value="Genomic_DNA"/>
</dbReference>
<gene>
    <name evidence="1" type="ORF">ACFPCY_19375</name>
</gene>
<comment type="caution">
    <text evidence="1">The sequence shown here is derived from an EMBL/GenBank/DDBJ whole genome shotgun (WGS) entry which is preliminary data.</text>
</comment>
<dbReference type="Proteomes" id="UP001595872">
    <property type="component" value="Unassembled WGS sequence"/>
</dbReference>
<dbReference type="RefSeq" id="WP_378257044.1">
    <property type="nucleotide sequence ID" value="NZ_JBHSIT010000005.1"/>
</dbReference>
<evidence type="ECO:0000313" key="2">
    <source>
        <dbReference type="Proteomes" id="UP001595872"/>
    </source>
</evidence>
<dbReference type="Gene3D" id="2.60.40.10">
    <property type="entry name" value="Immunoglobulins"/>
    <property type="match status" value="1"/>
</dbReference>
<reference evidence="2" key="1">
    <citation type="journal article" date="2019" name="Int. J. Syst. Evol. Microbiol.">
        <title>The Global Catalogue of Microorganisms (GCM) 10K type strain sequencing project: providing services to taxonomists for standard genome sequencing and annotation.</title>
        <authorList>
            <consortium name="The Broad Institute Genomics Platform"/>
            <consortium name="The Broad Institute Genome Sequencing Center for Infectious Disease"/>
            <person name="Wu L."/>
            <person name="Ma J."/>
        </authorList>
    </citation>
    <scope>NUCLEOTIDE SEQUENCE [LARGE SCALE GENOMIC DNA]</scope>
    <source>
        <strain evidence="2">KLKA75</strain>
    </source>
</reference>
<proteinExistence type="predicted"/>
<organism evidence="1 2">
    <name type="scientific">Actinomadura gamaensis</name>
    <dbReference type="NCBI Taxonomy" id="1763541"/>
    <lineage>
        <taxon>Bacteria</taxon>
        <taxon>Bacillati</taxon>
        <taxon>Actinomycetota</taxon>
        <taxon>Actinomycetes</taxon>
        <taxon>Streptosporangiales</taxon>
        <taxon>Thermomonosporaceae</taxon>
        <taxon>Actinomadura</taxon>
    </lineage>
</organism>
<name>A0ABV9TZ62_9ACTN</name>
<keyword evidence="2" id="KW-1185">Reference proteome</keyword>